<dbReference type="GO" id="GO:0046872">
    <property type="term" value="F:metal ion binding"/>
    <property type="evidence" value="ECO:0007669"/>
    <property type="project" value="UniProtKB-KW"/>
</dbReference>
<evidence type="ECO:0000256" key="4">
    <source>
        <dbReference type="ARBA" id="ARBA00022722"/>
    </source>
</evidence>
<dbReference type="GO" id="GO:0008821">
    <property type="term" value="F:crossover junction DNA endonuclease activity"/>
    <property type="evidence" value="ECO:0007669"/>
    <property type="project" value="TreeGrafter"/>
</dbReference>
<dbReference type="GO" id="GO:0003677">
    <property type="term" value="F:DNA binding"/>
    <property type="evidence" value="ECO:0007669"/>
    <property type="project" value="InterPro"/>
</dbReference>
<dbReference type="PANTHER" id="PTHR21077">
    <property type="entry name" value="EME1 PROTEIN"/>
    <property type="match status" value="1"/>
</dbReference>
<keyword evidence="13" id="KW-0469">Meiosis</keyword>
<dbReference type="GO" id="GO:0000712">
    <property type="term" value="P:resolution of meiotic recombination intermediates"/>
    <property type="evidence" value="ECO:0007669"/>
    <property type="project" value="TreeGrafter"/>
</dbReference>
<keyword evidence="8" id="KW-0378">Hydrolase</keyword>
<dbReference type="Gene3D" id="1.10.150.670">
    <property type="entry name" value="Crossover junction endonuclease EME1, DNA-binding domain"/>
    <property type="match status" value="1"/>
</dbReference>
<organism evidence="15 16">
    <name type="scientific">Ascodesmis nigricans</name>
    <dbReference type="NCBI Taxonomy" id="341454"/>
    <lineage>
        <taxon>Eukaryota</taxon>
        <taxon>Fungi</taxon>
        <taxon>Dikarya</taxon>
        <taxon>Ascomycota</taxon>
        <taxon>Pezizomycotina</taxon>
        <taxon>Pezizomycetes</taxon>
        <taxon>Pezizales</taxon>
        <taxon>Ascodesmidaceae</taxon>
        <taxon>Ascodesmis</taxon>
    </lineage>
</organism>
<dbReference type="EMBL" id="ML220114">
    <property type="protein sequence ID" value="TGZ82967.1"/>
    <property type="molecule type" value="Genomic_DNA"/>
</dbReference>
<dbReference type="PANTHER" id="PTHR21077:SF5">
    <property type="entry name" value="CROSSOVER JUNCTION ENDONUCLEASE MMS4"/>
    <property type="match status" value="1"/>
</dbReference>
<keyword evidence="11" id="KW-0234">DNA repair</keyword>
<keyword evidence="10" id="KW-0233">DNA recombination</keyword>
<keyword evidence="12" id="KW-0539">Nucleus</keyword>
<evidence type="ECO:0000256" key="7">
    <source>
        <dbReference type="ARBA" id="ARBA00022763"/>
    </source>
</evidence>
<dbReference type="InterPro" id="IPR006166">
    <property type="entry name" value="ERCC4_domain"/>
</dbReference>
<dbReference type="GO" id="GO:0048476">
    <property type="term" value="C:Holliday junction resolvase complex"/>
    <property type="evidence" value="ECO:0007669"/>
    <property type="project" value="InterPro"/>
</dbReference>
<keyword evidence="16" id="KW-1185">Reference proteome</keyword>
<dbReference type="AlphaFoldDB" id="A0A4S2N1P5"/>
<sequence>MDYTPPTWIANDRIVKWRRKVKKYWDPSSAMFRALPTPEVRDEEHILVHLTGLEFMQLAIPDMSRLDRHVASVQRVKPIYIIEGLRQLIQRCANASNRQFRAAVTAQMGVSGSAASLSRRSPQENPAYTQDAAELALLQLQFHHCLVRETAAPPDSAEWIALFTSNISAIPYKVAQASKGGDTFLGNVKTGANPEETFVRMLQEISRVTIPAATGIVGRTASVKGLVEMLEERGADALSAVRTRQTRSGAPSEKKVGKAISRRIAGVFMGTDPGIDDV</sequence>
<dbReference type="Pfam" id="PF02732">
    <property type="entry name" value="ERCC4"/>
    <property type="match status" value="1"/>
</dbReference>
<keyword evidence="9" id="KW-0460">Magnesium</keyword>
<comment type="similarity">
    <text evidence="3">Belongs to the EME1/MMS4 family.</text>
</comment>
<evidence type="ECO:0000256" key="3">
    <source>
        <dbReference type="ARBA" id="ARBA00005313"/>
    </source>
</evidence>
<comment type="cofactor">
    <cofactor evidence="1">
        <name>Mg(2+)</name>
        <dbReference type="ChEBI" id="CHEBI:18420"/>
    </cofactor>
</comment>
<evidence type="ECO:0000313" key="15">
    <source>
        <dbReference type="EMBL" id="TGZ82967.1"/>
    </source>
</evidence>
<evidence type="ECO:0000256" key="6">
    <source>
        <dbReference type="ARBA" id="ARBA00022759"/>
    </source>
</evidence>
<evidence type="ECO:0000256" key="12">
    <source>
        <dbReference type="ARBA" id="ARBA00023242"/>
    </source>
</evidence>
<reference evidence="15 16" key="1">
    <citation type="submission" date="2019-04" db="EMBL/GenBank/DDBJ databases">
        <title>Comparative genomics and transcriptomics to analyze fruiting body development in filamentous ascomycetes.</title>
        <authorList>
            <consortium name="DOE Joint Genome Institute"/>
            <person name="Lutkenhaus R."/>
            <person name="Traeger S."/>
            <person name="Breuer J."/>
            <person name="Kuo A."/>
            <person name="Lipzen A."/>
            <person name="Pangilinan J."/>
            <person name="Dilworth D."/>
            <person name="Sandor L."/>
            <person name="Poggeler S."/>
            <person name="Barry K."/>
            <person name="Grigoriev I.V."/>
            <person name="Nowrousian M."/>
        </authorList>
    </citation>
    <scope>NUCLEOTIDE SEQUENCE [LARGE SCALE GENOMIC DNA]</scope>
    <source>
        <strain evidence="15 16">CBS 389.68</strain>
    </source>
</reference>
<evidence type="ECO:0000256" key="10">
    <source>
        <dbReference type="ARBA" id="ARBA00023172"/>
    </source>
</evidence>
<dbReference type="GO" id="GO:0006302">
    <property type="term" value="P:double-strand break repair"/>
    <property type="evidence" value="ECO:0007669"/>
    <property type="project" value="TreeGrafter"/>
</dbReference>
<dbReference type="InterPro" id="IPR042530">
    <property type="entry name" value="EME1/EME2_C"/>
</dbReference>
<evidence type="ECO:0000259" key="14">
    <source>
        <dbReference type="Pfam" id="PF02732"/>
    </source>
</evidence>
<evidence type="ECO:0000256" key="9">
    <source>
        <dbReference type="ARBA" id="ARBA00022842"/>
    </source>
</evidence>
<dbReference type="Gene3D" id="3.40.50.10130">
    <property type="match status" value="1"/>
</dbReference>
<evidence type="ECO:0000256" key="2">
    <source>
        <dbReference type="ARBA" id="ARBA00004123"/>
    </source>
</evidence>
<accession>A0A4S2N1P5</accession>
<evidence type="ECO:0000256" key="11">
    <source>
        <dbReference type="ARBA" id="ARBA00023204"/>
    </source>
</evidence>
<keyword evidence="6" id="KW-0255">Endonuclease</keyword>
<name>A0A4S2N1P5_9PEZI</name>
<gene>
    <name evidence="15" type="ORF">EX30DRAFT_358063</name>
</gene>
<evidence type="ECO:0000256" key="1">
    <source>
        <dbReference type="ARBA" id="ARBA00001946"/>
    </source>
</evidence>
<dbReference type="GO" id="GO:0031297">
    <property type="term" value="P:replication fork processing"/>
    <property type="evidence" value="ECO:0007669"/>
    <property type="project" value="TreeGrafter"/>
</dbReference>
<dbReference type="GO" id="GO:0005634">
    <property type="term" value="C:nucleus"/>
    <property type="evidence" value="ECO:0007669"/>
    <property type="project" value="UniProtKB-SubCell"/>
</dbReference>
<protein>
    <recommendedName>
        <fullName evidence="14">ERCC4 domain-containing protein</fullName>
    </recommendedName>
</protein>
<keyword evidence="7" id="KW-0227">DNA damage</keyword>
<comment type="subcellular location">
    <subcellularLocation>
        <location evidence="2">Nucleus</location>
    </subcellularLocation>
</comment>
<dbReference type="GO" id="GO:0031573">
    <property type="term" value="P:mitotic intra-S DNA damage checkpoint signaling"/>
    <property type="evidence" value="ECO:0007669"/>
    <property type="project" value="TreeGrafter"/>
</dbReference>
<dbReference type="InParanoid" id="A0A4S2N1P5"/>
<evidence type="ECO:0000256" key="5">
    <source>
        <dbReference type="ARBA" id="ARBA00022723"/>
    </source>
</evidence>
<dbReference type="STRING" id="341454.A0A4S2N1P5"/>
<keyword evidence="4" id="KW-0540">Nuclease</keyword>
<evidence type="ECO:0000256" key="13">
    <source>
        <dbReference type="ARBA" id="ARBA00023254"/>
    </source>
</evidence>
<proteinExistence type="inferred from homology"/>
<dbReference type="InterPro" id="IPR033310">
    <property type="entry name" value="Mms4/EME1/EME2"/>
</dbReference>
<dbReference type="Proteomes" id="UP000298138">
    <property type="component" value="Unassembled WGS sequence"/>
</dbReference>
<dbReference type="OrthoDB" id="343092at2759"/>
<keyword evidence="5" id="KW-0479">Metal-binding</keyword>
<evidence type="ECO:0000256" key="8">
    <source>
        <dbReference type="ARBA" id="ARBA00022801"/>
    </source>
</evidence>
<feature type="domain" description="ERCC4" evidence="14">
    <location>
        <begin position="45"/>
        <end position="163"/>
    </location>
</feature>
<evidence type="ECO:0000313" key="16">
    <source>
        <dbReference type="Proteomes" id="UP000298138"/>
    </source>
</evidence>